<name>A0AAD8CPV3_ACIOX</name>
<dbReference type="PRINTS" id="PR01499">
    <property type="entry name" value="TREKCHANNEL"/>
</dbReference>
<evidence type="ECO:0000256" key="15">
    <source>
        <dbReference type="ARBA" id="ARBA00023180"/>
    </source>
</evidence>
<dbReference type="GO" id="GO:0005886">
    <property type="term" value="C:plasma membrane"/>
    <property type="evidence" value="ECO:0007669"/>
    <property type="project" value="UniProtKB-SubCell"/>
</dbReference>
<evidence type="ECO:0000256" key="24">
    <source>
        <dbReference type="RuleBase" id="RU003857"/>
    </source>
</evidence>
<evidence type="ECO:0000256" key="22">
    <source>
        <dbReference type="ARBA" id="ARBA00068468"/>
    </source>
</evidence>
<evidence type="ECO:0000256" key="9">
    <source>
        <dbReference type="ARBA" id="ARBA00022826"/>
    </source>
</evidence>
<comment type="catalytic activity">
    <reaction evidence="19">
        <text>Rb(+)(in) = Rb(+)(out)</text>
        <dbReference type="Rhea" id="RHEA:78547"/>
        <dbReference type="ChEBI" id="CHEBI:49847"/>
    </reaction>
</comment>
<dbReference type="GO" id="GO:0015271">
    <property type="term" value="F:outward rectifier potassium channel activity"/>
    <property type="evidence" value="ECO:0007669"/>
    <property type="project" value="TreeGrafter"/>
</dbReference>
<evidence type="ECO:0000256" key="3">
    <source>
        <dbReference type="ARBA" id="ARBA00006666"/>
    </source>
</evidence>
<feature type="transmembrane region" description="Helical" evidence="26">
    <location>
        <begin position="200"/>
        <end position="219"/>
    </location>
</feature>
<keyword evidence="6" id="KW-0633">Potassium transport</keyword>
<keyword evidence="9" id="KW-0631">Potassium channel</keyword>
<dbReference type="Gene3D" id="1.10.287.70">
    <property type="match status" value="1"/>
</dbReference>
<feature type="compositionally biased region" description="Basic residues" evidence="25">
    <location>
        <begin position="349"/>
        <end position="358"/>
    </location>
</feature>
<evidence type="ECO:0000256" key="19">
    <source>
        <dbReference type="ARBA" id="ARBA00044657"/>
    </source>
</evidence>
<evidence type="ECO:0000259" key="27">
    <source>
        <dbReference type="Pfam" id="PF07885"/>
    </source>
</evidence>
<dbReference type="GO" id="GO:0009612">
    <property type="term" value="P:response to mechanical stimulus"/>
    <property type="evidence" value="ECO:0007669"/>
    <property type="project" value="UniProtKB-ARBA"/>
</dbReference>
<dbReference type="FunFam" id="1.10.287.70:FF:000106">
    <property type="entry name" value="Potassium channel subfamily K member 4"/>
    <property type="match status" value="1"/>
</dbReference>
<dbReference type="Pfam" id="PF07885">
    <property type="entry name" value="Ion_trans_2"/>
    <property type="match status" value="2"/>
</dbReference>
<comment type="subcellular location">
    <subcellularLocation>
        <location evidence="2">Cell membrane</location>
        <topology evidence="2">Multi-pass membrane protein</topology>
    </subcellularLocation>
    <subcellularLocation>
        <location evidence="1">Cell projection</location>
        <location evidence="1">Axon</location>
    </subcellularLocation>
</comment>
<evidence type="ECO:0000256" key="14">
    <source>
        <dbReference type="ARBA" id="ARBA00023157"/>
    </source>
</evidence>
<comment type="similarity">
    <text evidence="3 24">Belongs to the two pore domain potassium channel (TC 1.A.1.8) family.</text>
</comment>
<dbReference type="InterPro" id="IPR003976">
    <property type="entry name" value="2pore_dom_K_chnl_TREK"/>
</dbReference>
<dbReference type="GO" id="GO:0046872">
    <property type="term" value="F:metal ion binding"/>
    <property type="evidence" value="ECO:0007669"/>
    <property type="project" value="UniProtKB-KW"/>
</dbReference>
<dbReference type="GO" id="GO:0030322">
    <property type="term" value="P:stabilization of membrane potential"/>
    <property type="evidence" value="ECO:0007669"/>
    <property type="project" value="TreeGrafter"/>
</dbReference>
<feature type="domain" description="Potassium channel" evidence="27">
    <location>
        <begin position="173"/>
        <end position="255"/>
    </location>
</feature>
<feature type="transmembrane region" description="Helical" evidence="26">
    <location>
        <begin position="116"/>
        <end position="136"/>
    </location>
</feature>
<evidence type="ECO:0000313" key="29">
    <source>
        <dbReference type="Proteomes" id="UP001230051"/>
    </source>
</evidence>
<keyword evidence="14" id="KW-1015">Disulfide bond</keyword>
<feature type="compositionally biased region" description="Low complexity" evidence="25">
    <location>
        <begin position="365"/>
        <end position="376"/>
    </location>
</feature>
<evidence type="ECO:0000256" key="23">
    <source>
        <dbReference type="ARBA" id="ARBA00081382"/>
    </source>
</evidence>
<keyword evidence="29" id="KW-1185">Reference proteome</keyword>
<dbReference type="AlphaFoldDB" id="A0AAD8CPV3"/>
<comment type="caution">
    <text evidence="28">The sequence shown here is derived from an EMBL/GenBank/DDBJ whole genome shotgun (WGS) entry which is preliminary data.</text>
</comment>
<keyword evidence="4 24" id="KW-0813">Transport</keyword>
<proteinExistence type="inferred from homology"/>
<dbReference type="GO" id="GO:0030424">
    <property type="term" value="C:axon"/>
    <property type="evidence" value="ECO:0007669"/>
    <property type="project" value="UniProtKB-SubCell"/>
</dbReference>
<evidence type="ECO:0000313" key="28">
    <source>
        <dbReference type="EMBL" id="KAK1154989.1"/>
    </source>
</evidence>
<feature type="compositionally biased region" description="Acidic residues" evidence="25">
    <location>
        <begin position="317"/>
        <end position="343"/>
    </location>
</feature>
<keyword evidence="12 24" id="KW-0406">Ion transport</keyword>
<dbReference type="InterPro" id="IPR003280">
    <property type="entry name" value="2pore_dom_K_chnl"/>
</dbReference>
<keyword evidence="8" id="KW-0479">Metal-binding</keyword>
<feature type="transmembrane region" description="Helical" evidence="26">
    <location>
        <begin position="86"/>
        <end position="104"/>
    </location>
</feature>
<evidence type="ECO:0000256" key="13">
    <source>
        <dbReference type="ARBA" id="ARBA00023136"/>
    </source>
</evidence>
<evidence type="ECO:0000256" key="26">
    <source>
        <dbReference type="SAM" id="Phobius"/>
    </source>
</evidence>
<keyword evidence="10" id="KW-0630">Potassium</keyword>
<gene>
    <name evidence="28" type="primary">Kcnk2</name>
    <name evidence="28" type="ORF">AOXY_G28048</name>
</gene>
<keyword evidence="15" id="KW-0325">Glycoprotein</keyword>
<keyword evidence="13 26" id="KW-0472">Membrane</keyword>
<protein>
    <recommendedName>
        <fullName evidence="22">Potassium channel subfamily K member 4</fullName>
    </recommendedName>
    <alternativeName>
        <fullName evidence="23">TWIK-related arachidonic acid-stimulated potassium channel protein</fullName>
    </alternativeName>
</protein>
<comment type="catalytic activity">
    <reaction evidence="18">
        <text>K(+)(in) = K(+)(out)</text>
        <dbReference type="Rhea" id="RHEA:29463"/>
        <dbReference type="ChEBI" id="CHEBI:29103"/>
    </reaction>
</comment>
<keyword evidence="5" id="KW-1003">Cell membrane</keyword>
<evidence type="ECO:0000256" key="5">
    <source>
        <dbReference type="ARBA" id="ARBA00022475"/>
    </source>
</evidence>
<accession>A0AAD8CPV3</accession>
<dbReference type="GO" id="GO:0022841">
    <property type="term" value="F:potassium ion leak channel activity"/>
    <property type="evidence" value="ECO:0007669"/>
    <property type="project" value="TreeGrafter"/>
</dbReference>
<reference evidence="28" key="1">
    <citation type="submission" date="2022-02" db="EMBL/GenBank/DDBJ databases">
        <title>Atlantic sturgeon de novo genome assembly.</title>
        <authorList>
            <person name="Stock M."/>
            <person name="Klopp C."/>
            <person name="Guiguen Y."/>
            <person name="Cabau C."/>
            <person name="Parinello H."/>
            <person name="Santidrian Yebra-Pimentel E."/>
            <person name="Kuhl H."/>
            <person name="Dirks R.P."/>
            <person name="Guessner J."/>
            <person name="Wuertz S."/>
            <person name="Du K."/>
            <person name="Schartl M."/>
        </authorList>
    </citation>
    <scope>NUCLEOTIDE SEQUENCE</scope>
    <source>
        <strain evidence="28">STURGEONOMICS-FGT-2020</strain>
        <tissue evidence="28">Whole blood</tissue>
    </source>
</reference>
<dbReference type="Proteomes" id="UP001230051">
    <property type="component" value="Unassembled WGS sequence"/>
</dbReference>
<evidence type="ECO:0000256" key="21">
    <source>
        <dbReference type="ARBA" id="ARBA00063569"/>
    </source>
</evidence>
<feature type="compositionally biased region" description="Basic residues" evidence="25">
    <location>
        <begin position="431"/>
        <end position="442"/>
    </location>
</feature>
<dbReference type="PRINTS" id="PR01333">
    <property type="entry name" value="2POREKCHANEL"/>
</dbReference>
<organism evidence="28 29">
    <name type="scientific">Acipenser oxyrinchus oxyrinchus</name>
    <dbReference type="NCBI Taxonomy" id="40147"/>
    <lineage>
        <taxon>Eukaryota</taxon>
        <taxon>Metazoa</taxon>
        <taxon>Chordata</taxon>
        <taxon>Craniata</taxon>
        <taxon>Vertebrata</taxon>
        <taxon>Euteleostomi</taxon>
        <taxon>Actinopterygii</taxon>
        <taxon>Chondrostei</taxon>
        <taxon>Acipenseriformes</taxon>
        <taxon>Acipenseridae</taxon>
        <taxon>Acipenser</taxon>
    </lineage>
</organism>
<evidence type="ECO:0000256" key="8">
    <source>
        <dbReference type="ARBA" id="ARBA00022723"/>
    </source>
</evidence>
<evidence type="ECO:0000256" key="20">
    <source>
        <dbReference type="ARBA" id="ARBA00044691"/>
    </source>
</evidence>
<comment type="catalytic activity">
    <reaction evidence="20">
        <text>Cs(+)(in) = Cs(+)(out)</text>
        <dbReference type="Rhea" id="RHEA:78555"/>
        <dbReference type="ChEBI" id="CHEBI:49547"/>
    </reaction>
</comment>
<evidence type="ECO:0000256" key="11">
    <source>
        <dbReference type="ARBA" id="ARBA00022989"/>
    </source>
</evidence>
<feature type="domain" description="Potassium channel" evidence="27">
    <location>
        <begin position="80"/>
        <end position="139"/>
    </location>
</feature>
<evidence type="ECO:0000256" key="16">
    <source>
        <dbReference type="ARBA" id="ARBA00023273"/>
    </source>
</evidence>
<evidence type="ECO:0000256" key="25">
    <source>
        <dbReference type="SAM" id="MobiDB-lite"/>
    </source>
</evidence>
<keyword evidence="7 24" id="KW-0812">Transmembrane</keyword>
<keyword evidence="16" id="KW-0966">Cell projection</keyword>
<feature type="compositionally biased region" description="Basic and acidic residues" evidence="25">
    <location>
        <begin position="417"/>
        <end position="430"/>
    </location>
</feature>
<evidence type="ECO:0000256" key="4">
    <source>
        <dbReference type="ARBA" id="ARBA00022448"/>
    </source>
</evidence>
<evidence type="ECO:0000256" key="1">
    <source>
        <dbReference type="ARBA" id="ARBA00004489"/>
    </source>
</evidence>
<dbReference type="InterPro" id="IPR013099">
    <property type="entry name" value="K_chnl_dom"/>
</dbReference>
<dbReference type="EMBL" id="JAGXEW010000033">
    <property type="protein sequence ID" value="KAK1154989.1"/>
    <property type="molecule type" value="Genomic_DNA"/>
</dbReference>
<evidence type="ECO:0000256" key="7">
    <source>
        <dbReference type="ARBA" id="ARBA00022692"/>
    </source>
</evidence>
<evidence type="ECO:0000256" key="2">
    <source>
        <dbReference type="ARBA" id="ARBA00004651"/>
    </source>
</evidence>
<keyword evidence="11 26" id="KW-1133">Transmembrane helix</keyword>
<evidence type="ECO:0000256" key="18">
    <source>
        <dbReference type="ARBA" id="ARBA00034430"/>
    </source>
</evidence>
<evidence type="ECO:0000256" key="17">
    <source>
        <dbReference type="ARBA" id="ARBA00023303"/>
    </source>
</evidence>
<sequence>MRKKTLLAIFTGVLLYLVGGALVFQALEKPRETQQHGDIAHKKALFLGEHGCISPQRLDQLIEDVVEAVGSGVDPVSNSTNFTSRWDLPTAFFFSGTIITTIGFGNISPKTEGGQIFCIFYALMGIPMFGFLLAGVGDQLGTGLRRGIGKIEDVFLKWKVSPTIIRVISAVLFILIGCLLFVAVPTLVFQEVEGWSLLEATYFVIITLTTVGFGDYVAGDAVEGGHWYKPLVWFWILLGMAYFASILTMIGNWLRVLSKKTRAEMEGLTAHAANWTQNVSVDFRGLDLNERLNKAGLKRRVRRARKRRGRAAGEGPGGEEEEEEEEYYEEDDELDEEEEEEDSSPERGKRGKRRRRRRHEDDSESASGSSEGSGVTEVEELNQKNQNQPGPDLPDNSASTQPLEYFGENLAFIDESSDTRSDRLDQEELRRRRRNKRRKRQRERGGRKEPNGGPATGWEGPGRNRDKGGNN</sequence>
<feature type="transmembrane region" description="Helical" evidence="26">
    <location>
        <begin position="231"/>
        <end position="254"/>
    </location>
</feature>
<dbReference type="SUPFAM" id="SSF81324">
    <property type="entry name" value="Voltage-gated potassium channels"/>
    <property type="match status" value="2"/>
</dbReference>
<feature type="compositionally biased region" description="Basic and acidic residues" evidence="25">
    <location>
        <begin position="462"/>
        <end position="471"/>
    </location>
</feature>
<feature type="transmembrane region" description="Helical" evidence="26">
    <location>
        <begin position="164"/>
        <end position="188"/>
    </location>
</feature>
<keyword evidence="17 24" id="KW-0407">Ion channel</keyword>
<dbReference type="PANTHER" id="PTHR11003">
    <property type="entry name" value="POTASSIUM CHANNEL, SUBFAMILY K"/>
    <property type="match status" value="1"/>
</dbReference>
<evidence type="ECO:0000256" key="12">
    <source>
        <dbReference type="ARBA" id="ARBA00023065"/>
    </source>
</evidence>
<evidence type="ECO:0000256" key="10">
    <source>
        <dbReference type="ARBA" id="ARBA00022958"/>
    </source>
</evidence>
<dbReference type="PANTHER" id="PTHR11003:SF30">
    <property type="entry name" value="POTASSIUM CHANNEL SUBFAMILY K MEMBER 4"/>
    <property type="match status" value="1"/>
</dbReference>
<evidence type="ECO:0000256" key="6">
    <source>
        <dbReference type="ARBA" id="ARBA00022538"/>
    </source>
</evidence>
<comment type="subunit">
    <text evidence="21">Homodimer; disulfide-linked. Forms heterodimers with other 2-pore domain K(+) channel subunits, such as KCNK2 and KCNK10.</text>
</comment>
<feature type="region of interest" description="Disordered" evidence="25">
    <location>
        <begin position="303"/>
        <end position="471"/>
    </location>
</feature>